<evidence type="ECO:0000256" key="3">
    <source>
        <dbReference type="ARBA" id="ARBA00023125"/>
    </source>
</evidence>
<evidence type="ECO:0000313" key="8">
    <source>
        <dbReference type="Proteomes" id="UP000244161"/>
    </source>
</evidence>
<dbReference type="Pfam" id="PF12802">
    <property type="entry name" value="MarR_2"/>
    <property type="match status" value="1"/>
</dbReference>
<dbReference type="InterPro" id="IPR007324">
    <property type="entry name" value="Sugar-bd_dom_put"/>
</dbReference>
<dbReference type="EMBL" id="QAOM01000011">
    <property type="protein sequence ID" value="PTQ83960.1"/>
    <property type="molecule type" value="Genomic_DNA"/>
</dbReference>
<comment type="similarity">
    <text evidence="1">Belongs to the SorC transcriptional regulatory family.</text>
</comment>
<dbReference type="Gene3D" id="3.40.50.1360">
    <property type="match status" value="1"/>
</dbReference>
<keyword evidence="4" id="KW-0804">Transcription</keyword>
<dbReference type="PANTHER" id="PTHR34294">
    <property type="entry name" value="TRANSCRIPTIONAL REGULATOR-RELATED"/>
    <property type="match status" value="1"/>
</dbReference>
<evidence type="ECO:0000259" key="5">
    <source>
        <dbReference type="Pfam" id="PF04198"/>
    </source>
</evidence>
<dbReference type="InterPro" id="IPR013324">
    <property type="entry name" value="RNA_pol_sigma_r3/r4-like"/>
</dbReference>
<dbReference type="Pfam" id="PF04198">
    <property type="entry name" value="Sugar-bind"/>
    <property type="match status" value="1"/>
</dbReference>
<dbReference type="PANTHER" id="PTHR34294:SF12">
    <property type="entry name" value="SUGAR-BINDING TRANSCRIPTIONAL REGULATOR"/>
    <property type="match status" value="1"/>
</dbReference>
<protein>
    <submittedName>
        <fullName evidence="7">DNA-binding transcriptional regulator LsrR (DeoR family)</fullName>
    </submittedName>
</protein>
<gene>
    <name evidence="7" type="ORF">C8U37_11145</name>
</gene>
<name>A0A2T5IJG3_9LACT</name>
<dbReference type="SUPFAM" id="SSF100950">
    <property type="entry name" value="NagB/RpiA/CoA transferase-like"/>
    <property type="match status" value="1"/>
</dbReference>
<dbReference type="GO" id="GO:0003677">
    <property type="term" value="F:DNA binding"/>
    <property type="evidence" value="ECO:0007669"/>
    <property type="project" value="UniProtKB-KW"/>
</dbReference>
<dbReference type="GO" id="GO:0030246">
    <property type="term" value="F:carbohydrate binding"/>
    <property type="evidence" value="ECO:0007669"/>
    <property type="project" value="InterPro"/>
</dbReference>
<dbReference type="GO" id="GO:0003700">
    <property type="term" value="F:DNA-binding transcription factor activity"/>
    <property type="evidence" value="ECO:0007669"/>
    <property type="project" value="InterPro"/>
</dbReference>
<dbReference type="SUPFAM" id="SSF88659">
    <property type="entry name" value="Sigma3 and sigma4 domains of RNA polymerase sigma factors"/>
    <property type="match status" value="1"/>
</dbReference>
<dbReference type="RefSeq" id="WP_108032871.1">
    <property type="nucleotide sequence ID" value="NZ_QAOM01000011.1"/>
</dbReference>
<dbReference type="AlphaFoldDB" id="A0A2T5IJG3"/>
<dbReference type="Proteomes" id="UP000244161">
    <property type="component" value="Unassembled WGS sequence"/>
</dbReference>
<evidence type="ECO:0000256" key="4">
    <source>
        <dbReference type="ARBA" id="ARBA00023163"/>
    </source>
</evidence>
<evidence type="ECO:0000313" key="7">
    <source>
        <dbReference type="EMBL" id="PTQ83960.1"/>
    </source>
</evidence>
<organism evidence="7 8">
    <name type="scientific">Trichococcus patagoniensis</name>
    <dbReference type="NCBI Taxonomy" id="382641"/>
    <lineage>
        <taxon>Bacteria</taxon>
        <taxon>Bacillati</taxon>
        <taxon>Bacillota</taxon>
        <taxon>Bacilli</taxon>
        <taxon>Lactobacillales</taxon>
        <taxon>Carnobacteriaceae</taxon>
        <taxon>Trichococcus</taxon>
    </lineage>
</organism>
<evidence type="ECO:0000256" key="2">
    <source>
        <dbReference type="ARBA" id="ARBA00023015"/>
    </source>
</evidence>
<evidence type="ECO:0000259" key="6">
    <source>
        <dbReference type="Pfam" id="PF12802"/>
    </source>
</evidence>
<dbReference type="Gene3D" id="1.10.10.60">
    <property type="entry name" value="Homeodomain-like"/>
    <property type="match status" value="1"/>
</dbReference>
<dbReference type="InterPro" id="IPR051054">
    <property type="entry name" value="SorC_transcr_regulators"/>
</dbReference>
<proteinExistence type="inferred from homology"/>
<comment type="caution">
    <text evidence="7">The sequence shown here is derived from an EMBL/GenBank/DDBJ whole genome shotgun (WGS) entry which is preliminary data.</text>
</comment>
<evidence type="ECO:0000256" key="1">
    <source>
        <dbReference type="ARBA" id="ARBA00010466"/>
    </source>
</evidence>
<feature type="domain" description="Sugar-binding" evidence="5">
    <location>
        <begin position="61"/>
        <end position="309"/>
    </location>
</feature>
<keyword evidence="2" id="KW-0805">Transcription regulation</keyword>
<keyword evidence="8" id="KW-1185">Reference proteome</keyword>
<keyword evidence="3 7" id="KW-0238">DNA-binding</keyword>
<sequence>MLKRDDLMIKVATLYYEADFTQSEIAKRLKISRPTVSTLLKEAKEKGIVRITIQHSKMNANKQQEAIAALYNLQSVTIAPQGYGTLTNKNMVGSLCADFVEKKALDIESIGIGWGTTIFEFVQAASYADFNHLDIVPLIGGFGINNVQYHSNHLAFQLANKYNCSVNYFYAPAIAESIEVKNILESTELIKQIYQKGKSVDLTIVGIGNPIESSTYRQFGYISEQEKNIIKNAAVVGDALATFFDEEGNSVATTVSERMLGITLEDLEMAKETLILASGIEKAPSIKALLKKGFIDHLIVDKEIADYIMSAE</sequence>
<dbReference type="InterPro" id="IPR000835">
    <property type="entry name" value="HTH_MarR-typ"/>
</dbReference>
<reference evidence="7 8" key="1">
    <citation type="submission" date="2018-04" db="EMBL/GenBank/DDBJ databases">
        <title>Genomic Encyclopedia of Archaeal and Bacterial Type Strains, Phase II (KMG-II): from individual species to whole genera.</title>
        <authorList>
            <person name="Goeker M."/>
        </authorList>
    </citation>
    <scope>NUCLEOTIDE SEQUENCE [LARGE SCALE GENOMIC DNA]</scope>
    <source>
        <strain evidence="7 8">DSM 18806</strain>
    </source>
</reference>
<accession>A0A2T5IJG3</accession>
<dbReference type="InterPro" id="IPR037171">
    <property type="entry name" value="NagB/RpiA_transferase-like"/>
</dbReference>
<dbReference type="OrthoDB" id="58802at2"/>
<feature type="domain" description="HTH marR-type" evidence="6">
    <location>
        <begin position="14"/>
        <end position="51"/>
    </location>
</feature>